<organism evidence="1 2">
    <name type="scientific">Cucumis sativus</name>
    <name type="common">Cucumber</name>
    <dbReference type="NCBI Taxonomy" id="3659"/>
    <lineage>
        <taxon>Eukaryota</taxon>
        <taxon>Viridiplantae</taxon>
        <taxon>Streptophyta</taxon>
        <taxon>Embryophyta</taxon>
        <taxon>Tracheophyta</taxon>
        <taxon>Spermatophyta</taxon>
        <taxon>Magnoliopsida</taxon>
        <taxon>eudicotyledons</taxon>
        <taxon>Gunneridae</taxon>
        <taxon>Pentapetalae</taxon>
        <taxon>rosids</taxon>
        <taxon>fabids</taxon>
        <taxon>Cucurbitales</taxon>
        <taxon>Cucurbitaceae</taxon>
        <taxon>Benincaseae</taxon>
        <taxon>Cucumis</taxon>
    </lineage>
</organism>
<gene>
    <name evidence="1" type="ORF">Csa_1G051800</name>
</gene>
<reference evidence="1 2" key="1">
    <citation type="journal article" date="2009" name="Nat. Genet.">
        <title>The genome of the cucumber, Cucumis sativus L.</title>
        <authorList>
            <person name="Huang S."/>
            <person name="Li R."/>
            <person name="Zhang Z."/>
            <person name="Li L."/>
            <person name="Gu X."/>
            <person name="Fan W."/>
            <person name="Lucas W.J."/>
            <person name="Wang X."/>
            <person name="Xie B."/>
            <person name="Ni P."/>
            <person name="Ren Y."/>
            <person name="Zhu H."/>
            <person name="Li J."/>
            <person name="Lin K."/>
            <person name="Jin W."/>
            <person name="Fei Z."/>
            <person name="Li G."/>
            <person name="Staub J."/>
            <person name="Kilian A."/>
            <person name="van der Vossen E.A."/>
            <person name="Wu Y."/>
            <person name="Guo J."/>
            <person name="He J."/>
            <person name="Jia Z."/>
            <person name="Ren Y."/>
            <person name="Tian G."/>
            <person name="Lu Y."/>
            <person name="Ruan J."/>
            <person name="Qian W."/>
            <person name="Wang M."/>
            <person name="Huang Q."/>
            <person name="Li B."/>
            <person name="Xuan Z."/>
            <person name="Cao J."/>
            <person name="Asan"/>
            <person name="Wu Z."/>
            <person name="Zhang J."/>
            <person name="Cai Q."/>
            <person name="Bai Y."/>
            <person name="Zhao B."/>
            <person name="Han Y."/>
            <person name="Li Y."/>
            <person name="Li X."/>
            <person name="Wang S."/>
            <person name="Shi Q."/>
            <person name="Liu S."/>
            <person name="Cho W.K."/>
            <person name="Kim J.Y."/>
            <person name="Xu Y."/>
            <person name="Heller-Uszynska K."/>
            <person name="Miao H."/>
            <person name="Cheng Z."/>
            <person name="Zhang S."/>
            <person name="Wu J."/>
            <person name="Yang Y."/>
            <person name="Kang H."/>
            <person name="Li M."/>
            <person name="Liang H."/>
            <person name="Ren X."/>
            <person name="Shi Z."/>
            <person name="Wen M."/>
            <person name="Jian M."/>
            <person name="Yang H."/>
            <person name="Zhang G."/>
            <person name="Yang Z."/>
            <person name="Chen R."/>
            <person name="Liu S."/>
            <person name="Li J."/>
            <person name="Ma L."/>
            <person name="Liu H."/>
            <person name="Zhou Y."/>
            <person name="Zhao J."/>
            <person name="Fang X."/>
            <person name="Li G."/>
            <person name="Fang L."/>
            <person name="Li Y."/>
            <person name="Liu D."/>
            <person name="Zheng H."/>
            <person name="Zhang Y."/>
            <person name="Qin N."/>
            <person name="Li Z."/>
            <person name="Yang G."/>
            <person name="Yang S."/>
            <person name="Bolund L."/>
            <person name="Kristiansen K."/>
            <person name="Zheng H."/>
            <person name="Li S."/>
            <person name="Zhang X."/>
            <person name="Yang H."/>
            <person name="Wang J."/>
            <person name="Sun R."/>
            <person name="Zhang B."/>
            <person name="Jiang S."/>
            <person name="Wang J."/>
            <person name="Du Y."/>
            <person name="Li S."/>
        </authorList>
    </citation>
    <scope>NUCLEOTIDE SEQUENCE [LARGE SCALE GENOMIC DNA]</scope>
    <source>
        <strain evidence="2">cv. 9930</strain>
    </source>
</reference>
<sequence length="68" mass="8088">MLEDIRNLRLRIKLEGTRFSVATAVLCVYIERLKRRKDPALMWRSFTNRRPIFARFRASNHLGEPGED</sequence>
<name>A0A0A0LRP4_CUCSA</name>
<dbReference type="EMBL" id="CM002922">
    <property type="protein sequence ID" value="KGN64443.1"/>
    <property type="molecule type" value="Genomic_DNA"/>
</dbReference>
<reference evidence="1 2" key="4">
    <citation type="journal article" date="2011" name="BMC Genomics">
        <title>RNA-Seq improves annotation of protein-coding genes in the cucumber genome.</title>
        <authorList>
            <person name="Li Z."/>
            <person name="Zhang Z."/>
            <person name="Yan P."/>
            <person name="Huang S."/>
            <person name="Fei Z."/>
            <person name="Lin K."/>
        </authorList>
    </citation>
    <scope>NUCLEOTIDE SEQUENCE [LARGE SCALE GENOMIC DNA]</scope>
    <source>
        <strain evidence="2">cv. 9930</strain>
    </source>
</reference>
<protein>
    <submittedName>
        <fullName evidence="1">Uncharacterized protein</fullName>
    </submittedName>
</protein>
<accession>A0A0A0LRP4</accession>
<reference evidence="1 2" key="2">
    <citation type="journal article" date="2009" name="PLoS ONE">
        <title>An integrated genetic and cytogenetic map of the cucumber genome.</title>
        <authorList>
            <person name="Ren Y."/>
            <person name="Zhang Z."/>
            <person name="Liu J."/>
            <person name="Staub J.E."/>
            <person name="Han Y."/>
            <person name="Cheng Z."/>
            <person name="Li X."/>
            <person name="Lu J."/>
            <person name="Miao H."/>
            <person name="Kang H."/>
            <person name="Xie B."/>
            <person name="Gu X."/>
            <person name="Wang X."/>
            <person name="Du Y."/>
            <person name="Jin W."/>
            <person name="Huang S."/>
        </authorList>
    </citation>
    <scope>NUCLEOTIDE SEQUENCE [LARGE SCALE GENOMIC DNA]</scope>
    <source>
        <strain evidence="2">cv. 9930</strain>
    </source>
</reference>
<dbReference type="Gramene" id="KGN64443">
    <property type="protein sequence ID" value="KGN64443"/>
    <property type="gene ID" value="Csa_1G051800"/>
</dbReference>
<dbReference type="AlphaFoldDB" id="A0A0A0LRP4"/>
<dbReference type="Proteomes" id="UP000029981">
    <property type="component" value="Chromosome 1"/>
</dbReference>
<proteinExistence type="predicted"/>
<keyword evidence="2" id="KW-1185">Reference proteome</keyword>
<evidence type="ECO:0000313" key="2">
    <source>
        <dbReference type="Proteomes" id="UP000029981"/>
    </source>
</evidence>
<reference evidence="1 2" key="3">
    <citation type="journal article" date="2010" name="BMC Genomics">
        <title>Transcriptome sequencing and comparative analysis of cucumber flowers with different sex types.</title>
        <authorList>
            <person name="Guo S."/>
            <person name="Zheng Y."/>
            <person name="Joung J.G."/>
            <person name="Liu S."/>
            <person name="Zhang Z."/>
            <person name="Crasta O.R."/>
            <person name="Sobral B.W."/>
            <person name="Xu Y."/>
            <person name="Huang S."/>
            <person name="Fei Z."/>
        </authorList>
    </citation>
    <scope>NUCLEOTIDE SEQUENCE [LARGE SCALE GENOMIC DNA]</scope>
    <source>
        <strain evidence="2">cv. 9930</strain>
    </source>
</reference>
<evidence type="ECO:0000313" key="1">
    <source>
        <dbReference type="EMBL" id="KGN64443.1"/>
    </source>
</evidence>